<evidence type="ECO:0000313" key="2">
    <source>
        <dbReference type="Proteomes" id="UP001153678"/>
    </source>
</evidence>
<sequence length="232" mass="27276">WNGLQRGHKGVITSFCHDVGSFEDAFKIERLIQDFGFRQVDLVEESIITISFLEDNQKKKMKLYYDPLFDSWKIQKVTKNFQRHAIIDIISGNKTSNLRFIIKSQIMIPIIKKYYKIINNLQRSNRFLGRMYLMSGKVPLQLDCHKMFIRQDDFPLNSNFKCTRVRQSIIKKRFINESYQLNFMSTLQDEEGIVSSEDTINLIHNSWISPSSSERNSISETINFARKLTGMI</sequence>
<proteinExistence type="predicted"/>
<dbReference type="EMBL" id="CAMKVN010004248">
    <property type="protein sequence ID" value="CAI2186662.1"/>
    <property type="molecule type" value="Genomic_DNA"/>
</dbReference>
<reference evidence="1" key="1">
    <citation type="submission" date="2022-08" db="EMBL/GenBank/DDBJ databases">
        <authorList>
            <person name="Kallberg Y."/>
            <person name="Tangrot J."/>
            <person name="Rosling A."/>
        </authorList>
    </citation>
    <scope>NUCLEOTIDE SEQUENCE</scope>
    <source>
        <strain evidence="1">Wild A</strain>
    </source>
</reference>
<dbReference type="OrthoDB" id="442947at2759"/>
<protein>
    <submittedName>
        <fullName evidence="1">2467_t:CDS:1</fullName>
    </submittedName>
</protein>
<dbReference type="AlphaFoldDB" id="A0A9W4SZ56"/>
<keyword evidence="2" id="KW-1185">Reference proteome</keyword>
<dbReference type="Proteomes" id="UP001153678">
    <property type="component" value="Unassembled WGS sequence"/>
</dbReference>
<organism evidence="1 2">
    <name type="scientific">Funneliformis geosporum</name>
    <dbReference type="NCBI Taxonomy" id="1117311"/>
    <lineage>
        <taxon>Eukaryota</taxon>
        <taxon>Fungi</taxon>
        <taxon>Fungi incertae sedis</taxon>
        <taxon>Mucoromycota</taxon>
        <taxon>Glomeromycotina</taxon>
        <taxon>Glomeromycetes</taxon>
        <taxon>Glomerales</taxon>
        <taxon>Glomeraceae</taxon>
        <taxon>Funneliformis</taxon>
    </lineage>
</organism>
<feature type="non-terminal residue" evidence="1">
    <location>
        <position position="1"/>
    </location>
</feature>
<name>A0A9W4SZ56_9GLOM</name>
<accession>A0A9W4SZ56</accession>
<comment type="caution">
    <text evidence="1">The sequence shown here is derived from an EMBL/GenBank/DDBJ whole genome shotgun (WGS) entry which is preliminary data.</text>
</comment>
<evidence type="ECO:0000313" key="1">
    <source>
        <dbReference type="EMBL" id="CAI2186662.1"/>
    </source>
</evidence>
<gene>
    <name evidence="1" type="ORF">FWILDA_LOCUS12689</name>
</gene>